<evidence type="ECO:0000313" key="2">
    <source>
        <dbReference type="EMBL" id="MBP5855750.1"/>
    </source>
</evidence>
<dbReference type="Proteomes" id="UP000672602">
    <property type="component" value="Unassembled WGS sequence"/>
</dbReference>
<dbReference type="InterPro" id="IPR009506">
    <property type="entry name" value="YjiS-like"/>
</dbReference>
<dbReference type="EMBL" id="JAGMWN010000001">
    <property type="protein sequence ID" value="MBP5855750.1"/>
    <property type="molecule type" value="Genomic_DNA"/>
</dbReference>
<organism evidence="2 3">
    <name type="scientific">Marivibrio halodurans</name>
    <dbReference type="NCBI Taxonomy" id="2039722"/>
    <lineage>
        <taxon>Bacteria</taxon>
        <taxon>Pseudomonadati</taxon>
        <taxon>Pseudomonadota</taxon>
        <taxon>Alphaproteobacteria</taxon>
        <taxon>Rhodospirillales</taxon>
        <taxon>Rhodospirillaceae</taxon>
        <taxon>Marivibrio</taxon>
    </lineage>
</organism>
<sequence length="80" mass="8959">MAVTMFDAGREEVTIKDMIARAVYVLSAKTYRAADAMARRSARRKTERELARLTDGMLRDIGLERADIPKAVSMLQVSGR</sequence>
<evidence type="ECO:0000313" key="3">
    <source>
        <dbReference type="Proteomes" id="UP000672602"/>
    </source>
</evidence>
<dbReference type="RefSeq" id="WP_210680324.1">
    <property type="nucleotide sequence ID" value="NZ_JAGMWN010000001.1"/>
</dbReference>
<keyword evidence="3" id="KW-1185">Reference proteome</keyword>
<evidence type="ECO:0000259" key="1">
    <source>
        <dbReference type="Pfam" id="PF06568"/>
    </source>
</evidence>
<proteinExistence type="predicted"/>
<name>A0A8J7V0X6_9PROT</name>
<gene>
    <name evidence="2" type="ORF">KAJ83_01925</name>
</gene>
<protein>
    <submittedName>
        <fullName evidence="2">DUF1127 domain-containing protein</fullName>
    </submittedName>
</protein>
<dbReference type="AlphaFoldDB" id="A0A8J7V0X6"/>
<comment type="caution">
    <text evidence="2">The sequence shown here is derived from an EMBL/GenBank/DDBJ whole genome shotgun (WGS) entry which is preliminary data.</text>
</comment>
<dbReference type="Pfam" id="PF06568">
    <property type="entry name" value="YjiS-like"/>
    <property type="match status" value="1"/>
</dbReference>
<feature type="domain" description="YjiS-like" evidence="1">
    <location>
        <begin position="34"/>
        <end position="68"/>
    </location>
</feature>
<reference evidence="2" key="1">
    <citation type="submission" date="2021-04" db="EMBL/GenBank/DDBJ databases">
        <authorList>
            <person name="Zhang D.-C."/>
        </authorList>
    </citation>
    <scope>NUCLEOTIDE SEQUENCE</scope>
    <source>
        <strain evidence="2">CGMCC 1.15697</strain>
    </source>
</reference>
<accession>A0A8J7V0X6</accession>